<dbReference type="Proteomes" id="UP000472274">
    <property type="component" value="Unplaced"/>
</dbReference>
<dbReference type="SUPFAM" id="SSF48726">
    <property type="entry name" value="Immunoglobulin"/>
    <property type="match status" value="2"/>
</dbReference>
<reference evidence="3" key="2">
    <citation type="submission" date="2025-09" db="UniProtKB">
        <authorList>
            <consortium name="Ensembl"/>
        </authorList>
    </citation>
    <scope>IDENTIFICATION</scope>
</reference>
<dbReference type="InterPro" id="IPR003597">
    <property type="entry name" value="Ig_C1-set"/>
</dbReference>
<dbReference type="Ensembl" id="ENSTMTT00000009090.1">
    <property type="protein sequence ID" value="ENSTMTP00000008792.1"/>
    <property type="gene ID" value="ENSTMTG00000006400.1"/>
</dbReference>
<feature type="domain" description="Ig-like" evidence="2">
    <location>
        <begin position="1"/>
        <end position="99"/>
    </location>
</feature>
<evidence type="ECO:0000259" key="2">
    <source>
        <dbReference type="PROSITE" id="PS50835"/>
    </source>
</evidence>
<dbReference type="InterPro" id="IPR013783">
    <property type="entry name" value="Ig-like_fold"/>
</dbReference>
<accession>A0A674ILZ2</accession>
<name>A0A674ILZ2_9SAUR</name>
<dbReference type="InterPro" id="IPR013106">
    <property type="entry name" value="Ig_V-set"/>
</dbReference>
<proteinExistence type="predicted"/>
<dbReference type="PANTHER" id="PTHR23411">
    <property type="entry name" value="TAPASIN"/>
    <property type="match status" value="1"/>
</dbReference>
<dbReference type="AlphaFoldDB" id="A0A674ILZ2"/>
<feature type="domain" description="Ig-like" evidence="2">
    <location>
        <begin position="119"/>
        <end position="217"/>
    </location>
</feature>
<dbReference type="GeneTree" id="ENSGT00940000164625"/>
<organism evidence="3 4">
    <name type="scientific">Terrapene triunguis</name>
    <name type="common">Three-toed box turtle</name>
    <dbReference type="NCBI Taxonomy" id="2587831"/>
    <lineage>
        <taxon>Eukaryota</taxon>
        <taxon>Metazoa</taxon>
        <taxon>Chordata</taxon>
        <taxon>Craniata</taxon>
        <taxon>Vertebrata</taxon>
        <taxon>Euteleostomi</taxon>
        <taxon>Archelosauria</taxon>
        <taxon>Testudinata</taxon>
        <taxon>Testudines</taxon>
        <taxon>Cryptodira</taxon>
        <taxon>Durocryptodira</taxon>
        <taxon>Testudinoidea</taxon>
        <taxon>Emydidae</taxon>
        <taxon>Terrapene</taxon>
    </lineage>
</organism>
<dbReference type="Pfam" id="PF07654">
    <property type="entry name" value="C1-set"/>
    <property type="match status" value="1"/>
</dbReference>
<protein>
    <recommendedName>
        <fullName evidence="2">Ig-like domain-containing protein</fullName>
    </recommendedName>
</protein>
<sequence length="223" mass="25616">MVHIHPVPSTLLCRSFKGSIPCEHDDISYYTVLWYQQKKGAERQLQLVATSLDVNSAEMEKEFKTRFNVTRPATLYTSLTINPGMVEDTAVYFCALCNNPPVLLVPHNTRKVGLNITSPRVAIFPPSKQEIKEKGKATLVCLATKFYPDHIKLFWEVNDRKEGVRTDESLMDKTKKKYSLTSRLRISRQEWSNPKNVFQCRVEFYGIEKQTYDEVISGVAGEY</sequence>
<evidence type="ECO:0000256" key="1">
    <source>
        <dbReference type="ARBA" id="ARBA00023319"/>
    </source>
</evidence>
<dbReference type="InterPro" id="IPR050380">
    <property type="entry name" value="Immune_Resp_Modulators"/>
</dbReference>
<dbReference type="InterPro" id="IPR036179">
    <property type="entry name" value="Ig-like_dom_sf"/>
</dbReference>
<dbReference type="Pfam" id="PF07686">
    <property type="entry name" value="V-set"/>
    <property type="match status" value="1"/>
</dbReference>
<dbReference type="PROSITE" id="PS50835">
    <property type="entry name" value="IG_LIKE"/>
    <property type="match status" value="2"/>
</dbReference>
<keyword evidence="4" id="KW-1185">Reference proteome</keyword>
<dbReference type="InterPro" id="IPR007110">
    <property type="entry name" value="Ig-like_dom"/>
</dbReference>
<evidence type="ECO:0000313" key="4">
    <source>
        <dbReference type="Proteomes" id="UP000472274"/>
    </source>
</evidence>
<dbReference type="FunFam" id="2.60.40.10:FF:000463">
    <property type="entry name" value="Immunoglobulin heavy constant gamma 1"/>
    <property type="match status" value="1"/>
</dbReference>
<dbReference type="Gene3D" id="2.60.40.10">
    <property type="entry name" value="Immunoglobulins"/>
    <property type="match status" value="2"/>
</dbReference>
<dbReference type="SMART" id="SM00407">
    <property type="entry name" value="IGc1"/>
    <property type="match status" value="1"/>
</dbReference>
<dbReference type="SMART" id="SM00406">
    <property type="entry name" value="IGv"/>
    <property type="match status" value="1"/>
</dbReference>
<evidence type="ECO:0000313" key="3">
    <source>
        <dbReference type="Ensembl" id="ENSTMTP00000008792.1"/>
    </source>
</evidence>
<keyword evidence="1" id="KW-0393">Immunoglobulin domain</keyword>
<reference evidence="3" key="1">
    <citation type="submission" date="2025-08" db="UniProtKB">
        <authorList>
            <consortium name="Ensembl"/>
        </authorList>
    </citation>
    <scope>IDENTIFICATION</scope>
</reference>